<dbReference type="OrthoDB" id="25503at2759"/>
<dbReference type="PANTHER" id="PTHR12864">
    <property type="entry name" value="RAN BINDING PROTEIN 9-RELATED"/>
    <property type="match status" value="1"/>
</dbReference>
<dbReference type="InterPro" id="IPR043136">
    <property type="entry name" value="B30.2/SPRY_sf"/>
</dbReference>
<dbReference type="SMART" id="SM00757">
    <property type="entry name" value="CRA"/>
    <property type="match status" value="1"/>
</dbReference>
<proteinExistence type="predicted"/>
<dbReference type="PROSITE" id="PS50897">
    <property type="entry name" value="CTLH"/>
    <property type="match status" value="1"/>
</dbReference>
<feature type="region of interest" description="Disordered" evidence="2">
    <location>
        <begin position="405"/>
        <end position="427"/>
    </location>
</feature>
<evidence type="ECO:0000259" key="3">
    <source>
        <dbReference type="PROSITE" id="PS50188"/>
    </source>
</evidence>
<feature type="compositionally biased region" description="Low complexity" evidence="2">
    <location>
        <begin position="85"/>
        <end position="104"/>
    </location>
</feature>
<dbReference type="Pfam" id="PF10607">
    <property type="entry name" value="CTLH"/>
    <property type="match status" value="1"/>
</dbReference>
<feature type="region of interest" description="Disordered" evidence="2">
    <location>
        <begin position="75"/>
        <end position="105"/>
    </location>
</feature>
<dbReference type="SMART" id="SM00668">
    <property type="entry name" value="CTLH"/>
    <property type="match status" value="1"/>
</dbReference>
<dbReference type="InterPro" id="IPR013320">
    <property type="entry name" value="ConA-like_dom_sf"/>
</dbReference>
<dbReference type="SUPFAM" id="SSF49899">
    <property type="entry name" value="Concanavalin A-like lectins/glucanases"/>
    <property type="match status" value="1"/>
</dbReference>
<protein>
    <recommendedName>
        <fullName evidence="7">B30.2/SPRY domain-containing protein</fullName>
    </recommendedName>
</protein>
<dbReference type="InterPro" id="IPR001870">
    <property type="entry name" value="B30.2/SPRY"/>
</dbReference>
<comment type="function">
    <text evidence="1">Involved in the proteasome-dependent degradation of fructose-1,6-bisphosphatase.</text>
</comment>
<dbReference type="InterPro" id="IPR050618">
    <property type="entry name" value="Ubq-SigPath_Reg"/>
</dbReference>
<evidence type="ECO:0000256" key="1">
    <source>
        <dbReference type="ARBA" id="ARBA00002343"/>
    </source>
</evidence>
<comment type="caution">
    <text evidence="5">The sequence shown here is derived from an EMBL/GenBank/DDBJ whole genome shotgun (WGS) entry which is preliminary data.</text>
</comment>
<sequence>MSHPLPDHQLSADGEIDVPETWGRAESTSNHPSQHYYGHGKAWPGLSPSELPGFFTPTYLRGSRYMEKLESAYRSKLASQRDNPSSHSSHPHSLSTSSSSVSLHKMAPSHRGITYEIIERLPPPEDEGVPPLPSKWKEVDKHGGLEISADGLDVKHVGLAKMHDHEAVAARADQPMPPESGLYYFEVTIISKGKEGMIGVGFSSSKASLEKLPGWEPESWAWHGDDGIAFKELKDVDLYPSVGMKRPLAHLSVNFGQKPFAFDIDSYMTNEKSNIIREISATSVARLHPTADENILLKELVAQFLVHDGYIETAKAFAAEVQIETAALGGTTTINGPALEDDLDASNRQKIRTAILDGDIDKALKRTRAYYPQVLQDNSPIYFKLRCRKFVEMFRQGAELLEGPNSKRVKSANGHSTVNADDDLDPDMELDEQLNGSDDWDKMETEEADNGLKYRDLLQESLQYGQELKDEFKDDRRQVVRDTFMDIWSFYAYADPRKSPVAHLLDPQGRVPVAEELNSAILGRSPMGLTGRMLTLVVSLGKSSSAAVERLIQQTEVLVDEASEEGGAGAFINVRNDFLR</sequence>
<dbReference type="InterPro" id="IPR006595">
    <property type="entry name" value="CTLH_C"/>
</dbReference>
<dbReference type="Proteomes" id="UP000664521">
    <property type="component" value="Unassembled WGS sequence"/>
</dbReference>
<dbReference type="InterPro" id="IPR006594">
    <property type="entry name" value="LisH"/>
</dbReference>
<accession>A0A8H3EZW2</accession>
<feature type="domain" description="CTLH" evidence="4">
    <location>
        <begin position="344"/>
        <end position="401"/>
    </location>
</feature>
<dbReference type="SMART" id="SM00667">
    <property type="entry name" value="LisH"/>
    <property type="match status" value="1"/>
</dbReference>
<gene>
    <name evidence="5" type="ORF">HETSPECPRED_001372</name>
</gene>
<dbReference type="Gene3D" id="2.60.120.920">
    <property type="match status" value="2"/>
</dbReference>
<dbReference type="PROSITE" id="PS50188">
    <property type="entry name" value="B302_SPRY"/>
    <property type="match status" value="1"/>
</dbReference>
<reference evidence="5" key="1">
    <citation type="submission" date="2021-03" db="EMBL/GenBank/DDBJ databases">
        <authorList>
            <person name="Tagirdzhanova G."/>
        </authorList>
    </citation>
    <scope>NUCLEOTIDE SEQUENCE</scope>
</reference>
<organism evidence="5 6">
    <name type="scientific">Heterodermia speciosa</name>
    <dbReference type="NCBI Taxonomy" id="116794"/>
    <lineage>
        <taxon>Eukaryota</taxon>
        <taxon>Fungi</taxon>
        <taxon>Dikarya</taxon>
        <taxon>Ascomycota</taxon>
        <taxon>Pezizomycotina</taxon>
        <taxon>Lecanoromycetes</taxon>
        <taxon>OSLEUM clade</taxon>
        <taxon>Lecanoromycetidae</taxon>
        <taxon>Caliciales</taxon>
        <taxon>Physciaceae</taxon>
        <taxon>Heterodermia</taxon>
    </lineage>
</organism>
<dbReference type="AlphaFoldDB" id="A0A8H3EZW2"/>
<evidence type="ECO:0008006" key="7">
    <source>
        <dbReference type="Google" id="ProtNLM"/>
    </source>
</evidence>
<feature type="domain" description="B30.2/SPRY" evidence="3">
    <location>
        <begin position="114"/>
        <end position="309"/>
    </location>
</feature>
<keyword evidence="6" id="KW-1185">Reference proteome</keyword>
<name>A0A8H3EZW2_9LECA</name>
<dbReference type="InterPro" id="IPR024964">
    <property type="entry name" value="CTLH/CRA"/>
</dbReference>
<evidence type="ECO:0000313" key="5">
    <source>
        <dbReference type="EMBL" id="CAF9913258.1"/>
    </source>
</evidence>
<evidence type="ECO:0000256" key="2">
    <source>
        <dbReference type="SAM" id="MobiDB-lite"/>
    </source>
</evidence>
<dbReference type="PROSITE" id="PS50896">
    <property type="entry name" value="LISH"/>
    <property type="match status" value="1"/>
</dbReference>
<dbReference type="EMBL" id="CAJPDS010000012">
    <property type="protein sequence ID" value="CAF9913258.1"/>
    <property type="molecule type" value="Genomic_DNA"/>
</dbReference>
<dbReference type="InterPro" id="IPR013144">
    <property type="entry name" value="CRA_dom"/>
</dbReference>
<evidence type="ECO:0000259" key="4">
    <source>
        <dbReference type="PROSITE" id="PS50897"/>
    </source>
</evidence>
<evidence type="ECO:0000313" key="6">
    <source>
        <dbReference type="Proteomes" id="UP000664521"/>
    </source>
</evidence>